<reference evidence="2 3" key="1">
    <citation type="journal article" date="2017" name="Mol. Plant">
        <title>The Genome of Medicinal Plant Macleaya cordata Provides New Insights into Benzylisoquinoline Alkaloids Metabolism.</title>
        <authorList>
            <person name="Liu X."/>
            <person name="Liu Y."/>
            <person name="Huang P."/>
            <person name="Ma Y."/>
            <person name="Qing Z."/>
            <person name="Tang Q."/>
            <person name="Cao H."/>
            <person name="Cheng P."/>
            <person name="Zheng Y."/>
            <person name="Yuan Z."/>
            <person name="Zhou Y."/>
            <person name="Liu J."/>
            <person name="Tang Z."/>
            <person name="Zhuo Y."/>
            <person name="Zhang Y."/>
            <person name="Yu L."/>
            <person name="Huang J."/>
            <person name="Yang P."/>
            <person name="Peng Q."/>
            <person name="Zhang J."/>
            <person name="Jiang W."/>
            <person name="Zhang Z."/>
            <person name="Lin K."/>
            <person name="Ro D.K."/>
            <person name="Chen X."/>
            <person name="Xiong X."/>
            <person name="Shang Y."/>
            <person name="Huang S."/>
            <person name="Zeng J."/>
        </authorList>
    </citation>
    <scope>NUCLEOTIDE SEQUENCE [LARGE SCALE GENOMIC DNA]</scope>
    <source>
        <strain evidence="3">cv. BLH2017</strain>
        <tissue evidence="2">Root</tissue>
    </source>
</reference>
<dbReference type="STRING" id="56857.A0A200QD04"/>
<organism evidence="2 3">
    <name type="scientific">Macleaya cordata</name>
    <name type="common">Five-seeded plume-poppy</name>
    <name type="synonym">Bocconia cordata</name>
    <dbReference type="NCBI Taxonomy" id="56857"/>
    <lineage>
        <taxon>Eukaryota</taxon>
        <taxon>Viridiplantae</taxon>
        <taxon>Streptophyta</taxon>
        <taxon>Embryophyta</taxon>
        <taxon>Tracheophyta</taxon>
        <taxon>Spermatophyta</taxon>
        <taxon>Magnoliopsida</taxon>
        <taxon>Ranunculales</taxon>
        <taxon>Papaveraceae</taxon>
        <taxon>Papaveroideae</taxon>
        <taxon>Macleaya</taxon>
    </lineage>
</organism>
<dbReference type="SUPFAM" id="SSF53098">
    <property type="entry name" value="Ribonuclease H-like"/>
    <property type="match status" value="1"/>
</dbReference>
<dbReference type="Gene3D" id="3.30.420.10">
    <property type="entry name" value="Ribonuclease H-like superfamily/Ribonuclease H"/>
    <property type="match status" value="1"/>
</dbReference>
<dbReference type="InterPro" id="IPR044730">
    <property type="entry name" value="RNase_H-like_dom_plant"/>
</dbReference>
<dbReference type="GO" id="GO:0003676">
    <property type="term" value="F:nucleic acid binding"/>
    <property type="evidence" value="ECO:0007669"/>
    <property type="project" value="InterPro"/>
</dbReference>
<dbReference type="PANTHER" id="PTHR47723:SF19">
    <property type="entry name" value="POLYNUCLEOTIDYL TRANSFERASE, RIBONUCLEASE H-LIKE SUPERFAMILY PROTEIN"/>
    <property type="match status" value="1"/>
</dbReference>
<evidence type="ECO:0000313" key="3">
    <source>
        <dbReference type="Proteomes" id="UP000195402"/>
    </source>
</evidence>
<proteinExistence type="predicted"/>
<feature type="domain" description="RNase H type-1" evidence="1">
    <location>
        <begin position="16"/>
        <end position="132"/>
    </location>
</feature>
<gene>
    <name evidence="2" type="ORF">BVC80_4957g1</name>
</gene>
<comment type="caution">
    <text evidence="2">The sequence shown here is derived from an EMBL/GenBank/DDBJ whole genome shotgun (WGS) entry which is preliminary data.</text>
</comment>
<dbReference type="OrthoDB" id="1906820at2759"/>
<dbReference type="InterPro" id="IPR002156">
    <property type="entry name" value="RNaseH_domain"/>
</dbReference>
<dbReference type="InterPro" id="IPR053151">
    <property type="entry name" value="RNase_H-like"/>
</dbReference>
<dbReference type="Proteomes" id="UP000195402">
    <property type="component" value="Unassembled WGS sequence"/>
</dbReference>
<accession>A0A200QD04</accession>
<dbReference type="InterPro" id="IPR036397">
    <property type="entry name" value="RNaseH_sf"/>
</dbReference>
<dbReference type="PANTHER" id="PTHR47723">
    <property type="entry name" value="OS05G0353850 PROTEIN"/>
    <property type="match status" value="1"/>
</dbReference>
<dbReference type="CDD" id="cd06222">
    <property type="entry name" value="RNase_H_like"/>
    <property type="match status" value="1"/>
</dbReference>
<keyword evidence="3" id="KW-1185">Reference proteome</keyword>
<evidence type="ECO:0000313" key="2">
    <source>
        <dbReference type="EMBL" id="OVA08262.1"/>
    </source>
</evidence>
<dbReference type="InterPro" id="IPR012337">
    <property type="entry name" value="RNaseH-like_sf"/>
</dbReference>
<name>A0A200QD04_MACCD</name>
<protein>
    <recommendedName>
        <fullName evidence="1">RNase H type-1 domain-containing protein</fullName>
    </recommendedName>
</protein>
<evidence type="ECO:0000259" key="1">
    <source>
        <dbReference type="Pfam" id="PF13456"/>
    </source>
</evidence>
<sequence>MPKTWIPPDCNSVKINVDGALKGSELATGVVIRDFSGNVKACQIVYDGKWKGFDGAIEAEARAFLKGIELARDLQFQSIIIEGDSQLMVKYLTEATNSYPWRLRSLIVDCKSHLATFLNFSVRFTPRSVNTVLTFLQRKQ</sequence>
<dbReference type="Pfam" id="PF13456">
    <property type="entry name" value="RVT_3"/>
    <property type="match status" value="1"/>
</dbReference>
<dbReference type="GO" id="GO:0004523">
    <property type="term" value="F:RNA-DNA hybrid ribonuclease activity"/>
    <property type="evidence" value="ECO:0007669"/>
    <property type="project" value="InterPro"/>
</dbReference>
<dbReference type="EMBL" id="MVGT01002333">
    <property type="protein sequence ID" value="OVA08262.1"/>
    <property type="molecule type" value="Genomic_DNA"/>
</dbReference>
<dbReference type="InParanoid" id="A0A200QD04"/>
<dbReference type="AlphaFoldDB" id="A0A200QD04"/>